<reference evidence="2 3" key="1">
    <citation type="submission" date="2020-10" db="EMBL/GenBank/DDBJ databases">
        <title>Connecting structure to function with the recovery of over 1000 high-quality activated sludge metagenome-assembled genomes encoding full-length rRNA genes using long-read sequencing.</title>
        <authorList>
            <person name="Singleton C.M."/>
            <person name="Petriglieri F."/>
            <person name="Kristensen J.M."/>
            <person name="Kirkegaard R.H."/>
            <person name="Michaelsen T.Y."/>
            <person name="Andersen M.H."/>
            <person name="Karst S.M."/>
            <person name="Dueholm M.S."/>
            <person name="Nielsen P.H."/>
            <person name="Albertsen M."/>
        </authorList>
    </citation>
    <scope>NUCLEOTIDE SEQUENCE [LARGE SCALE GENOMIC DNA]</scope>
    <source>
        <strain evidence="2">EsbW_18-Q3-R4-48_BATAC.285</strain>
    </source>
</reference>
<evidence type="ECO:0000259" key="1">
    <source>
        <dbReference type="PROSITE" id="PS51332"/>
    </source>
</evidence>
<dbReference type="AlphaFoldDB" id="A0A935PZY5"/>
<dbReference type="PROSITE" id="PS51332">
    <property type="entry name" value="B12_BINDING"/>
    <property type="match status" value="1"/>
</dbReference>
<keyword evidence="2" id="KW-0413">Isomerase</keyword>
<dbReference type="GO" id="GO:0050097">
    <property type="term" value="F:methylaspartate mutase activity"/>
    <property type="evidence" value="ECO:0007669"/>
    <property type="project" value="UniProtKB-EC"/>
</dbReference>
<protein>
    <submittedName>
        <fullName evidence="2">Methylaspartate mutase subunit S</fullName>
        <ecNumber evidence="2">5.4.99.1</ecNumber>
    </submittedName>
</protein>
<dbReference type="GO" id="GO:0031419">
    <property type="term" value="F:cobalamin binding"/>
    <property type="evidence" value="ECO:0007669"/>
    <property type="project" value="InterPro"/>
</dbReference>
<dbReference type="SUPFAM" id="SSF52242">
    <property type="entry name" value="Cobalamin (vitamin B12)-binding domain"/>
    <property type="match status" value="1"/>
</dbReference>
<dbReference type="InterPro" id="IPR006158">
    <property type="entry name" value="Cobalamin-bd"/>
</dbReference>
<dbReference type="Proteomes" id="UP000697998">
    <property type="component" value="Unassembled WGS sequence"/>
</dbReference>
<comment type="caution">
    <text evidence="2">The sequence shown here is derived from an EMBL/GenBank/DDBJ whole genome shotgun (WGS) entry which is preliminary data.</text>
</comment>
<evidence type="ECO:0000313" key="2">
    <source>
        <dbReference type="EMBL" id="MBK7674430.1"/>
    </source>
</evidence>
<accession>A0A935PZY5</accession>
<gene>
    <name evidence="2" type="ORF">IPJ27_06465</name>
</gene>
<dbReference type="EMBL" id="JADJMH010000004">
    <property type="protein sequence ID" value="MBK7674430.1"/>
    <property type="molecule type" value="Genomic_DNA"/>
</dbReference>
<dbReference type="EC" id="5.4.99.1" evidence="2"/>
<dbReference type="InterPro" id="IPR036724">
    <property type="entry name" value="Cobalamin-bd_sf"/>
</dbReference>
<dbReference type="NCBIfam" id="NF002612">
    <property type="entry name" value="PRK02261.1"/>
    <property type="match status" value="1"/>
</dbReference>
<evidence type="ECO:0000313" key="3">
    <source>
        <dbReference type="Proteomes" id="UP000697998"/>
    </source>
</evidence>
<sequence length="146" mass="16326">MAHAQHSETRIVMGVIGDDIHVVGNRIIQLALEESGCRVFNLRTRNRPEHFCQAALEVNAHAIFVSSLNGEGEYWCTGFRARLQEIGMGNVLLYVGGNVVVGNRPESEVVALFRSYGFDRVYHQRPDIGPAIEDLFRDLTNGSTQR</sequence>
<organism evidence="2 3">
    <name type="scientific">Candidatus Accumulibacter proximus</name>
    <dbReference type="NCBI Taxonomy" id="2954385"/>
    <lineage>
        <taxon>Bacteria</taxon>
        <taxon>Pseudomonadati</taxon>
        <taxon>Pseudomonadota</taxon>
        <taxon>Betaproteobacteria</taxon>
        <taxon>Candidatus Accumulibacter</taxon>
    </lineage>
</organism>
<dbReference type="Gene3D" id="3.40.50.280">
    <property type="entry name" value="Cobalamin-binding domain"/>
    <property type="match status" value="1"/>
</dbReference>
<dbReference type="GO" id="GO:0046872">
    <property type="term" value="F:metal ion binding"/>
    <property type="evidence" value="ECO:0007669"/>
    <property type="project" value="InterPro"/>
</dbReference>
<proteinExistence type="predicted"/>
<feature type="domain" description="B12-binding" evidence="1">
    <location>
        <begin position="8"/>
        <end position="146"/>
    </location>
</feature>
<name>A0A935PZY5_9PROT</name>